<organism evidence="2 3">
    <name type="scientific">Thomasclavelia cocleata</name>
    <dbReference type="NCBI Taxonomy" id="69824"/>
    <lineage>
        <taxon>Bacteria</taxon>
        <taxon>Bacillati</taxon>
        <taxon>Bacillota</taxon>
        <taxon>Erysipelotrichia</taxon>
        <taxon>Erysipelotrichales</taxon>
        <taxon>Coprobacillaceae</taxon>
        <taxon>Thomasclavelia</taxon>
    </lineage>
</organism>
<proteinExistence type="predicted"/>
<dbReference type="PANTHER" id="PTHR30050">
    <property type="entry name" value="CHROMOSOMAL REPLICATION INITIATOR PROTEIN DNAA"/>
    <property type="match status" value="1"/>
</dbReference>
<dbReference type="GeneID" id="78289324"/>
<keyword evidence="3" id="KW-1185">Reference proteome</keyword>
<dbReference type="Pfam" id="PF07319">
    <property type="entry name" value="DnaI_N"/>
    <property type="match status" value="1"/>
</dbReference>
<name>A0A1I0H8U9_9FIRM</name>
<sequence>MKNIQDLNLFIEDNNFNKNKENSINELLNDHNIVKVLEKYYLSRSDIEENWIEFLDYKEDLDICRDCKSLKKCPKISKGMIRQFNYQNGEISLSLTPCQYGRTHFNNQNILNSILLKNVNNRILLTKPSDLTFKQDPESNGTVIIKMMSDYIKNPTHRGFYLYGSGGTGKSTIMGFLIRCLVIKGFKCGFIHFPTFLMDLKNSFGNEGINSSIELMKNLDYLVIDDVGGESVTPWSRDEVLSAVLAYRLQNDKATFFTSEYSLEKLKRLYTLKSSDKERVERLISRMKAVSIPLELKGKDLR</sequence>
<dbReference type="PANTHER" id="PTHR30050:SF8">
    <property type="entry name" value="PRIMOSOMAL PROTEIN DNAI"/>
    <property type="match status" value="1"/>
</dbReference>
<gene>
    <name evidence="2" type="ORF">SAMN04489758_14312</name>
</gene>
<feature type="domain" description="Primosomal DnaI N-terminal" evidence="1">
    <location>
        <begin position="1"/>
        <end position="92"/>
    </location>
</feature>
<dbReference type="EMBL" id="FOIN01000043">
    <property type="protein sequence ID" value="SET79295.1"/>
    <property type="molecule type" value="Genomic_DNA"/>
</dbReference>
<dbReference type="InterPro" id="IPR009928">
    <property type="entry name" value="DnaI_N"/>
</dbReference>
<evidence type="ECO:0000313" key="2">
    <source>
        <dbReference type="EMBL" id="SET79295.1"/>
    </source>
</evidence>
<dbReference type="Proteomes" id="UP000198558">
    <property type="component" value="Unassembled WGS sequence"/>
</dbReference>
<dbReference type="RefSeq" id="WP_092356205.1">
    <property type="nucleotide sequence ID" value="NZ_FOIN01000043.1"/>
</dbReference>
<accession>A0A1I0H8U9</accession>
<evidence type="ECO:0000259" key="1">
    <source>
        <dbReference type="Pfam" id="PF07319"/>
    </source>
</evidence>
<dbReference type="InterPro" id="IPR027417">
    <property type="entry name" value="P-loop_NTPase"/>
</dbReference>
<dbReference type="Gene3D" id="3.40.50.300">
    <property type="entry name" value="P-loop containing nucleotide triphosphate hydrolases"/>
    <property type="match status" value="1"/>
</dbReference>
<dbReference type="OrthoDB" id="61127at2"/>
<evidence type="ECO:0000313" key="3">
    <source>
        <dbReference type="Proteomes" id="UP000198558"/>
    </source>
</evidence>
<dbReference type="SUPFAM" id="SSF52540">
    <property type="entry name" value="P-loop containing nucleoside triphosphate hydrolases"/>
    <property type="match status" value="1"/>
</dbReference>
<protein>
    <submittedName>
        <fullName evidence="2">Primosomal protein DnaI</fullName>
    </submittedName>
</protein>
<dbReference type="GO" id="GO:0006260">
    <property type="term" value="P:DNA replication"/>
    <property type="evidence" value="ECO:0007669"/>
    <property type="project" value="TreeGrafter"/>
</dbReference>
<dbReference type="AlphaFoldDB" id="A0A1I0H8U9"/>
<reference evidence="3" key="1">
    <citation type="submission" date="2016-10" db="EMBL/GenBank/DDBJ databases">
        <authorList>
            <person name="Varghese N."/>
            <person name="Submissions S."/>
        </authorList>
    </citation>
    <scope>NUCLEOTIDE SEQUENCE [LARGE SCALE GENOMIC DNA]</scope>
    <source>
        <strain evidence="3">DSM 1551</strain>
    </source>
</reference>